<dbReference type="InterPro" id="IPR004891">
    <property type="entry name" value="Mercury-R_MerC"/>
</dbReference>
<keyword evidence="2" id="KW-0732">Signal</keyword>
<gene>
    <name evidence="3" type="ORF">LDAN0321_LOCUS14808</name>
</gene>
<feature type="chain" id="PRO_5031142145" evidence="2">
    <location>
        <begin position="20"/>
        <end position="261"/>
    </location>
</feature>
<keyword evidence="1" id="KW-1133">Transmembrane helix</keyword>
<dbReference type="GO" id="GO:0015097">
    <property type="term" value="F:mercury ion transmembrane transporter activity"/>
    <property type="evidence" value="ECO:0007669"/>
    <property type="project" value="InterPro"/>
</dbReference>
<sequence>MQSKMLNALLALLVYTGNGVISHVHGFSSTGIISKHAHPNHCQQQKNSWKKDTALLLGDSLPITRSKSSDVITKTRRSALFSSGGADMGETGSNTSTTEKGKMGQVLEALTKFSNFASMLCVIDCTVLPAVTILLPLIGLATSPAQSAWLHELGHKVAMYFVLPVGSLASSLGYLSHRKLSYLMSAVIGLALIYASNGHGGPILSLIPHELGHSMHAGVLHRPSNIMGCCFLLGSNYLSRKLSHGDCCDHDHGHSHHDHSH</sequence>
<feature type="transmembrane region" description="Helical" evidence="1">
    <location>
        <begin position="157"/>
        <end position="176"/>
    </location>
</feature>
<dbReference type="GO" id="GO:0016020">
    <property type="term" value="C:membrane"/>
    <property type="evidence" value="ECO:0007669"/>
    <property type="project" value="InterPro"/>
</dbReference>
<evidence type="ECO:0000313" key="3">
    <source>
        <dbReference type="EMBL" id="CAD9595366.1"/>
    </source>
</evidence>
<accession>A0A7S2PEP7</accession>
<keyword evidence="1" id="KW-0472">Membrane</keyword>
<feature type="transmembrane region" description="Helical" evidence="1">
    <location>
        <begin position="127"/>
        <end position="145"/>
    </location>
</feature>
<organism evidence="3">
    <name type="scientific">Leptocylindrus danicus</name>
    <dbReference type="NCBI Taxonomy" id="163516"/>
    <lineage>
        <taxon>Eukaryota</taxon>
        <taxon>Sar</taxon>
        <taxon>Stramenopiles</taxon>
        <taxon>Ochrophyta</taxon>
        <taxon>Bacillariophyta</taxon>
        <taxon>Coscinodiscophyceae</taxon>
        <taxon>Chaetocerotophycidae</taxon>
        <taxon>Leptocylindrales</taxon>
        <taxon>Leptocylindraceae</taxon>
        <taxon>Leptocylindrus</taxon>
    </lineage>
</organism>
<evidence type="ECO:0000256" key="1">
    <source>
        <dbReference type="SAM" id="Phobius"/>
    </source>
</evidence>
<proteinExistence type="predicted"/>
<keyword evidence="1" id="KW-0812">Transmembrane</keyword>
<dbReference type="EMBL" id="HBGY01023619">
    <property type="protein sequence ID" value="CAD9595366.1"/>
    <property type="molecule type" value="Transcribed_RNA"/>
</dbReference>
<evidence type="ECO:0000256" key="2">
    <source>
        <dbReference type="SAM" id="SignalP"/>
    </source>
</evidence>
<dbReference type="Pfam" id="PF03203">
    <property type="entry name" value="MerC"/>
    <property type="match status" value="1"/>
</dbReference>
<protein>
    <submittedName>
        <fullName evidence="3">Uncharacterized protein</fullName>
    </submittedName>
</protein>
<feature type="signal peptide" evidence="2">
    <location>
        <begin position="1"/>
        <end position="19"/>
    </location>
</feature>
<name>A0A7S2PEP7_9STRA</name>
<dbReference type="AlphaFoldDB" id="A0A7S2PEP7"/>
<reference evidence="3" key="1">
    <citation type="submission" date="2021-01" db="EMBL/GenBank/DDBJ databases">
        <authorList>
            <person name="Corre E."/>
            <person name="Pelletier E."/>
            <person name="Niang G."/>
            <person name="Scheremetjew M."/>
            <person name="Finn R."/>
            <person name="Kale V."/>
            <person name="Holt S."/>
            <person name="Cochrane G."/>
            <person name="Meng A."/>
            <person name="Brown T."/>
            <person name="Cohen L."/>
        </authorList>
    </citation>
    <scope>NUCLEOTIDE SEQUENCE</scope>
    <source>
        <strain evidence="3">B650</strain>
    </source>
</reference>
<feature type="transmembrane region" description="Helical" evidence="1">
    <location>
        <begin position="182"/>
        <end position="207"/>
    </location>
</feature>